<evidence type="ECO:0000313" key="1">
    <source>
        <dbReference type="EMBL" id="CAG8838773.1"/>
    </source>
</evidence>
<reference evidence="1" key="1">
    <citation type="submission" date="2021-06" db="EMBL/GenBank/DDBJ databases">
        <authorList>
            <person name="Kallberg Y."/>
            <person name="Tangrot J."/>
            <person name="Rosling A."/>
        </authorList>
    </citation>
    <scope>NUCLEOTIDE SEQUENCE</scope>
    <source>
        <strain evidence="1">MA461A</strain>
    </source>
</reference>
<gene>
    <name evidence="1" type="ORF">RPERSI_LOCUS30802</name>
</gene>
<keyword evidence="2" id="KW-1185">Reference proteome</keyword>
<feature type="non-terminal residue" evidence="1">
    <location>
        <position position="51"/>
    </location>
</feature>
<protein>
    <submittedName>
        <fullName evidence="1">27427_t:CDS:1</fullName>
    </submittedName>
</protein>
<evidence type="ECO:0000313" key="2">
    <source>
        <dbReference type="Proteomes" id="UP000789920"/>
    </source>
</evidence>
<organism evidence="1 2">
    <name type="scientific">Racocetra persica</name>
    <dbReference type="NCBI Taxonomy" id="160502"/>
    <lineage>
        <taxon>Eukaryota</taxon>
        <taxon>Fungi</taxon>
        <taxon>Fungi incertae sedis</taxon>
        <taxon>Mucoromycota</taxon>
        <taxon>Glomeromycotina</taxon>
        <taxon>Glomeromycetes</taxon>
        <taxon>Diversisporales</taxon>
        <taxon>Gigasporaceae</taxon>
        <taxon>Racocetra</taxon>
    </lineage>
</organism>
<feature type="non-terminal residue" evidence="1">
    <location>
        <position position="1"/>
    </location>
</feature>
<dbReference type="EMBL" id="CAJVQC010121613">
    <property type="protein sequence ID" value="CAG8838773.1"/>
    <property type="molecule type" value="Genomic_DNA"/>
</dbReference>
<name>A0ACA9SHQ1_9GLOM</name>
<dbReference type="Proteomes" id="UP000789920">
    <property type="component" value="Unassembled WGS sequence"/>
</dbReference>
<accession>A0ACA9SHQ1</accession>
<proteinExistence type="predicted"/>
<comment type="caution">
    <text evidence="1">The sequence shown here is derived from an EMBL/GenBank/DDBJ whole genome shotgun (WGS) entry which is preliminary data.</text>
</comment>
<sequence length="51" mass="5703">QALVDLEYSSSVGIIIKINEYQALHDFVNSTQNRAQVNKDMHIAPDSDQVS</sequence>